<feature type="domain" description="Glycosyltransferase 2-like" evidence="1">
    <location>
        <begin position="11"/>
        <end position="130"/>
    </location>
</feature>
<accession>A0A1H6KD09</accession>
<sequence length="343" mass="39580">MEAVLEEGLVSLISPCYNVAKYLPRFFDSLLQQTYDRLHVILIDDGSTDETWDVIERYVPLLKARGYEVDTIRQSNQGQSVALQVGLQYVKGEFFSWPDPDDFLFPDSISRRVAILRSQPDDVALVRCNAVCIREEDDAEIGYYMPAGQDVYVYDRFFRDVLLRKTFLGAMCCLAKTRSFLDINPAREIYTRKDAGQNWQLLLPLGYHFRTVETSEVLCGYLVRSTSHSQKMQSYEQRIAYENMCDTVVLETLFRMGLAGSKWERQAHALSVLHCYRIACRCQRPQMAEEYLRELKTLGFSARCVARLYSLCAQLGKSHWNENPQSYLNRGLSWLGIACLPPY</sequence>
<dbReference type="STRING" id="1679444.PYTT_0026"/>
<organism evidence="2 3">
    <name type="scientific">Akkermansia glycaniphila</name>
    <dbReference type="NCBI Taxonomy" id="1679444"/>
    <lineage>
        <taxon>Bacteria</taxon>
        <taxon>Pseudomonadati</taxon>
        <taxon>Verrucomicrobiota</taxon>
        <taxon>Verrucomicrobiia</taxon>
        <taxon>Verrucomicrobiales</taxon>
        <taxon>Akkermansiaceae</taxon>
        <taxon>Akkermansia</taxon>
    </lineage>
</organism>
<dbReference type="EMBL" id="LT629973">
    <property type="protein sequence ID" value="SEH69335.1"/>
    <property type="molecule type" value="Genomic_DNA"/>
</dbReference>
<dbReference type="InterPro" id="IPR029044">
    <property type="entry name" value="Nucleotide-diphossugar_trans"/>
</dbReference>
<dbReference type="PANTHER" id="PTHR22916:SF3">
    <property type="entry name" value="UDP-GLCNAC:BETAGAL BETA-1,3-N-ACETYLGLUCOSAMINYLTRANSFERASE-LIKE PROTEIN 1"/>
    <property type="match status" value="1"/>
</dbReference>
<reference evidence="3" key="1">
    <citation type="submission" date="2016-09" db="EMBL/GenBank/DDBJ databases">
        <authorList>
            <person name="Koehorst J."/>
        </authorList>
    </citation>
    <scope>NUCLEOTIDE SEQUENCE [LARGE SCALE GENOMIC DNA]</scope>
</reference>
<gene>
    <name evidence="2" type="ORF">PYTT_0026</name>
</gene>
<keyword evidence="3" id="KW-1185">Reference proteome</keyword>
<dbReference type="CDD" id="cd00761">
    <property type="entry name" value="Glyco_tranf_GTA_type"/>
    <property type="match status" value="1"/>
</dbReference>
<proteinExistence type="predicted"/>
<dbReference type="GO" id="GO:0016758">
    <property type="term" value="F:hexosyltransferase activity"/>
    <property type="evidence" value="ECO:0007669"/>
    <property type="project" value="UniProtKB-ARBA"/>
</dbReference>
<dbReference type="AlphaFoldDB" id="A0A1H6KD09"/>
<keyword evidence="2" id="KW-0808">Transferase</keyword>
<dbReference type="Gene3D" id="3.90.550.10">
    <property type="entry name" value="Spore Coat Polysaccharide Biosynthesis Protein SpsA, Chain A"/>
    <property type="match status" value="1"/>
</dbReference>
<dbReference type="PANTHER" id="PTHR22916">
    <property type="entry name" value="GLYCOSYLTRANSFERASE"/>
    <property type="match status" value="1"/>
</dbReference>
<dbReference type="RefSeq" id="WP_067772959.1">
    <property type="nucleotide sequence ID" value="NZ_LIGX01000005.1"/>
</dbReference>
<dbReference type="Proteomes" id="UP000176204">
    <property type="component" value="Chromosome I"/>
</dbReference>
<dbReference type="Pfam" id="PF00535">
    <property type="entry name" value="Glycos_transf_2"/>
    <property type="match status" value="1"/>
</dbReference>
<dbReference type="SUPFAM" id="SSF53448">
    <property type="entry name" value="Nucleotide-diphospho-sugar transferases"/>
    <property type="match status" value="1"/>
</dbReference>
<protein>
    <submittedName>
        <fullName evidence="2">Nucleotide-diphospho-sugar transferases</fullName>
    </submittedName>
</protein>
<evidence type="ECO:0000313" key="2">
    <source>
        <dbReference type="EMBL" id="SEH69335.1"/>
    </source>
</evidence>
<dbReference type="InterPro" id="IPR001173">
    <property type="entry name" value="Glyco_trans_2-like"/>
</dbReference>
<evidence type="ECO:0000313" key="3">
    <source>
        <dbReference type="Proteomes" id="UP000176204"/>
    </source>
</evidence>
<name>A0A1H6KD09_9BACT</name>
<evidence type="ECO:0000259" key="1">
    <source>
        <dbReference type="Pfam" id="PF00535"/>
    </source>
</evidence>
<dbReference type="KEGG" id="agl:PYTT_0026"/>